<dbReference type="CDD" id="cd09143">
    <property type="entry name" value="PLDc_vPLD1_2_like_bac_2"/>
    <property type="match status" value="1"/>
</dbReference>
<protein>
    <recommendedName>
        <fullName evidence="4">Phospholipase D</fullName>
    </recommendedName>
    <alternativeName>
        <fullName evidence="9">Choline phosphatase</fullName>
    </alternativeName>
</protein>
<evidence type="ECO:0000313" key="11">
    <source>
        <dbReference type="EMBL" id="SPU52709.1"/>
    </source>
</evidence>
<dbReference type="Pfam" id="PF13091">
    <property type="entry name" value="PLDc_2"/>
    <property type="match status" value="1"/>
</dbReference>
<sequence>MLEVGTTCWRAEVAPRAALLVDMEPYLAAAKAAMRQASRSIHFLNWAFDPDTILDHEPTDGSGPQTIGRFLRDLSEARPELEIRILCWKSPVAVAATQRFFPWRSRRFFADTRVDFRLDGTLPPGASHHQKVIIVDDAVAFCGSCDIGPDRWDSPEHLHPDPRRGKTAKGTPCYDCRHEVMAMIDGPPAATLGYLFRERWARATGEMLAAPAETVSDVWPADVKPDLENVEIGVSRTQAPWKDFPELRQGEAATLAAIASAKTTLYIENQYFTSPIVAEAIAQRLDEADGPEVILVSTRHSPSWFDQMTMDKTRAAFLKRLEDADRHGRFSAYSPVTRNGRIIIVHAKLAVVDDRFVRIGSSNVNNRSQGFDSECDLTLDAGADPEGAGGSCVGVFRNRLIAHWLGCEEMQVTQAIMTHGGISAGIEHLRDEGLDRLRPLRSRSHGAFSRFVAEHHLGDPISAADSLRPWRRPAQMRHKLAAAAHRLVRADIPAPDVPLGGSIEPGVGQD</sequence>
<evidence type="ECO:0000256" key="1">
    <source>
        <dbReference type="ARBA" id="ARBA00000798"/>
    </source>
</evidence>
<keyword evidence="5" id="KW-0964">Secreted</keyword>
<accession>A0A2X1B9K8</accession>
<evidence type="ECO:0000313" key="12">
    <source>
        <dbReference type="Proteomes" id="UP000251186"/>
    </source>
</evidence>
<dbReference type="InterPro" id="IPR001736">
    <property type="entry name" value="PLipase_D/transphosphatidylase"/>
</dbReference>
<dbReference type="SMART" id="SM00155">
    <property type="entry name" value="PLDc"/>
    <property type="match status" value="2"/>
</dbReference>
<keyword evidence="6" id="KW-0677">Repeat</keyword>
<comment type="subcellular location">
    <subcellularLocation>
        <location evidence="3">Secreted</location>
    </subcellularLocation>
</comment>
<dbReference type="AlphaFoldDB" id="A0A2X1B9K8"/>
<proteinExistence type="predicted"/>
<dbReference type="PROSITE" id="PS50035">
    <property type="entry name" value="PLD"/>
    <property type="match status" value="2"/>
</dbReference>
<dbReference type="GO" id="GO:0004630">
    <property type="term" value="F:phospholipase D activity"/>
    <property type="evidence" value="ECO:0007669"/>
    <property type="project" value="UniProtKB-EC"/>
</dbReference>
<evidence type="ECO:0000256" key="4">
    <source>
        <dbReference type="ARBA" id="ARBA00018392"/>
    </source>
</evidence>
<dbReference type="GO" id="GO:0005576">
    <property type="term" value="C:extracellular region"/>
    <property type="evidence" value="ECO:0007669"/>
    <property type="project" value="UniProtKB-SubCell"/>
</dbReference>
<evidence type="ECO:0000256" key="8">
    <source>
        <dbReference type="ARBA" id="ARBA00023098"/>
    </source>
</evidence>
<comment type="function">
    <text evidence="2">Could be a virulence factor.</text>
</comment>
<evidence type="ECO:0000256" key="9">
    <source>
        <dbReference type="ARBA" id="ARBA00029594"/>
    </source>
</evidence>
<dbReference type="Gene3D" id="3.30.870.10">
    <property type="entry name" value="Endonuclease Chain A"/>
    <property type="match status" value="2"/>
</dbReference>
<evidence type="ECO:0000256" key="3">
    <source>
        <dbReference type="ARBA" id="ARBA00004613"/>
    </source>
</evidence>
<name>A0A2X1B9K8_BREVE</name>
<dbReference type="CDD" id="cd09140">
    <property type="entry name" value="PLDc_vPLD1_2_like_bac_1"/>
    <property type="match status" value="1"/>
</dbReference>
<dbReference type="SUPFAM" id="SSF56024">
    <property type="entry name" value="Phospholipase D/nuclease"/>
    <property type="match status" value="2"/>
</dbReference>
<dbReference type="EMBL" id="UAQP01000005">
    <property type="protein sequence ID" value="SPU52709.1"/>
    <property type="molecule type" value="Genomic_DNA"/>
</dbReference>
<organism evidence="11 12">
    <name type="scientific">Brevundimonas vesicularis</name>
    <name type="common">Pseudomonas vesicularis</name>
    <dbReference type="NCBI Taxonomy" id="41276"/>
    <lineage>
        <taxon>Bacteria</taxon>
        <taxon>Pseudomonadati</taxon>
        <taxon>Pseudomonadota</taxon>
        <taxon>Alphaproteobacteria</taxon>
        <taxon>Caulobacterales</taxon>
        <taxon>Caulobacteraceae</taxon>
        <taxon>Brevundimonas</taxon>
    </lineage>
</organism>
<evidence type="ECO:0000256" key="7">
    <source>
        <dbReference type="ARBA" id="ARBA00022801"/>
    </source>
</evidence>
<reference evidence="11 12" key="1">
    <citation type="submission" date="2018-06" db="EMBL/GenBank/DDBJ databases">
        <authorList>
            <consortium name="Pathogen Informatics"/>
            <person name="Doyle S."/>
        </authorList>
    </citation>
    <scope>NUCLEOTIDE SEQUENCE [LARGE SCALE GENOMIC DNA]</scope>
    <source>
        <strain evidence="11 12">NCTC11166</strain>
    </source>
</reference>
<evidence type="ECO:0000259" key="10">
    <source>
        <dbReference type="PROSITE" id="PS50035"/>
    </source>
</evidence>
<evidence type="ECO:0000256" key="5">
    <source>
        <dbReference type="ARBA" id="ARBA00022525"/>
    </source>
</evidence>
<keyword evidence="8" id="KW-0443">Lipid metabolism</keyword>
<evidence type="ECO:0000256" key="2">
    <source>
        <dbReference type="ARBA" id="ARBA00003145"/>
    </source>
</evidence>
<evidence type="ECO:0000256" key="6">
    <source>
        <dbReference type="ARBA" id="ARBA00022737"/>
    </source>
</evidence>
<comment type="catalytic activity">
    <reaction evidence="1">
        <text>a 1,2-diacyl-sn-glycero-3-phosphocholine + H2O = a 1,2-diacyl-sn-glycero-3-phosphate + choline + H(+)</text>
        <dbReference type="Rhea" id="RHEA:14445"/>
        <dbReference type="ChEBI" id="CHEBI:15354"/>
        <dbReference type="ChEBI" id="CHEBI:15377"/>
        <dbReference type="ChEBI" id="CHEBI:15378"/>
        <dbReference type="ChEBI" id="CHEBI:57643"/>
        <dbReference type="ChEBI" id="CHEBI:58608"/>
        <dbReference type="EC" id="3.1.4.4"/>
    </reaction>
</comment>
<keyword evidence="7" id="KW-0378">Hydrolase</keyword>
<dbReference type="Proteomes" id="UP000251186">
    <property type="component" value="Unassembled WGS sequence"/>
</dbReference>
<gene>
    <name evidence="11" type="ORF">NCTC11166_01046</name>
</gene>
<dbReference type="InterPro" id="IPR015679">
    <property type="entry name" value="PLipase_D_fam"/>
</dbReference>
<dbReference type="PANTHER" id="PTHR18896:SF76">
    <property type="entry name" value="PHOSPHOLIPASE"/>
    <property type="match status" value="1"/>
</dbReference>
<feature type="domain" description="PLD phosphodiesterase" evidence="10">
    <location>
        <begin position="341"/>
        <end position="368"/>
    </location>
</feature>
<feature type="domain" description="PLD phosphodiesterase" evidence="10">
    <location>
        <begin position="124"/>
        <end position="151"/>
    </location>
</feature>
<dbReference type="PANTHER" id="PTHR18896">
    <property type="entry name" value="PHOSPHOLIPASE D"/>
    <property type="match status" value="1"/>
</dbReference>
<dbReference type="InterPro" id="IPR025202">
    <property type="entry name" value="PLD-like_dom"/>
</dbReference>
<dbReference type="RefSeq" id="WP_181669121.1">
    <property type="nucleotide sequence ID" value="NZ_UAQP01000005.1"/>
</dbReference>
<dbReference type="GO" id="GO:0009395">
    <property type="term" value="P:phospholipid catabolic process"/>
    <property type="evidence" value="ECO:0007669"/>
    <property type="project" value="TreeGrafter"/>
</dbReference>